<dbReference type="eggNOG" id="COG3113">
    <property type="taxonomic scope" value="Bacteria"/>
</dbReference>
<gene>
    <name evidence="2" type="ordered locus">ACIAD3240</name>
</gene>
<reference evidence="2 3" key="1">
    <citation type="journal article" date="2004" name="Nucleic Acids Res.">
        <title>Unique features revealed by the genome sequence of Acinetobacter sp. ADP1, a versatile and naturally transformation competent bacterium.</title>
        <authorList>
            <person name="Barbe V."/>
            <person name="Vallenet D."/>
            <person name="Fonknechten N."/>
            <person name="Kreimeyer A."/>
            <person name="Oztas S."/>
            <person name="Labarre L."/>
            <person name="Cruveiller S."/>
            <person name="Robert C."/>
            <person name="Duprat S."/>
            <person name="Wincker P."/>
            <person name="Ornston L.N."/>
            <person name="Weissenbach J."/>
            <person name="Marliere P."/>
            <person name="Cohen G.N."/>
            <person name="Medigue C."/>
        </authorList>
    </citation>
    <scope>NUCLEOTIDE SEQUENCE [LARGE SCALE GENOMIC DNA]</scope>
    <source>
        <strain evidence="3">ATCC 33305 / BD413 / ADP1</strain>
    </source>
</reference>
<evidence type="ECO:0000313" key="3">
    <source>
        <dbReference type="Proteomes" id="UP000000430"/>
    </source>
</evidence>
<sequence length="98" mass="11248">MVIKIINQQLLLSGKIDFDNAQTVYQDGLRLIQQHQQFPLVVNLSELQHGSTLALAVLVQWLRQTPNAKGLHFENVPEKMLKIIQSCHLQDDLTLLHR</sequence>
<evidence type="ECO:0000259" key="1">
    <source>
        <dbReference type="Pfam" id="PF13466"/>
    </source>
</evidence>
<evidence type="ECO:0000313" key="2">
    <source>
        <dbReference type="EMBL" id="CAG69923.1"/>
    </source>
</evidence>
<dbReference type="CDD" id="cd07043">
    <property type="entry name" value="STAS_anti-anti-sigma_factors"/>
    <property type="match status" value="1"/>
</dbReference>
<dbReference type="STRING" id="202950.GCA_001485005_02915"/>
<dbReference type="HOGENOM" id="CLU_115403_13_2_6"/>
<proteinExistence type="predicted"/>
<dbReference type="SUPFAM" id="SSF52091">
    <property type="entry name" value="SpoIIaa-like"/>
    <property type="match status" value="1"/>
</dbReference>
<name>Q6F7P2_ACIAD</name>
<dbReference type="InterPro" id="IPR036513">
    <property type="entry name" value="STAS_dom_sf"/>
</dbReference>
<feature type="domain" description="MlaB-like STAS" evidence="1">
    <location>
        <begin position="12"/>
        <end position="85"/>
    </location>
</feature>
<dbReference type="EMBL" id="CR543861">
    <property type="protein sequence ID" value="CAG69923.1"/>
    <property type="molecule type" value="Genomic_DNA"/>
</dbReference>
<dbReference type="InterPro" id="IPR058548">
    <property type="entry name" value="MlaB-like_STAS"/>
</dbReference>
<dbReference type="Gene3D" id="3.30.750.24">
    <property type="entry name" value="STAS domain"/>
    <property type="match status" value="1"/>
</dbReference>
<organism evidence="2 3">
    <name type="scientific">Acinetobacter baylyi (strain ATCC 33305 / BD413 / ADP1)</name>
    <dbReference type="NCBI Taxonomy" id="62977"/>
    <lineage>
        <taxon>Bacteria</taxon>
        <taxon>Pseudomonadati</taxon>
        <taxon>Pseudomonadota</taxon>
        <taxon>Gammaproteobacteria</taxon>
        <taxon>Moraxellales</taxon>
        <taxon>Moraxellaceae</taxon>
        <taxon>Acinetobacter</taxon>
    </lineage>
</organism>
<dbReference type="AlphaFoldDB" id="Q6F7P2"/>
<dbReference type="Pfam" id="PF13466">
    <property type="entry name" value="STAS_2"/>
    <property type="match status" value="1"/>
</dbReference>
<accession>Q6F7P2</accession>
<protein>
    <submittedName>
        <fullName evidence="2">Putative toluene-tolerance protein (Ttg2E)</fullName>
    </submittedName>
</protein>
<dbReference type="Proteomes" id="UP000000430">
    <property type="component" value="Chromosome"/>
</dbReference>
<dbReference type="KEGG" id="aci:ACIAD3240"/>